<dbReference type="GO" id="GO:0019171">
    <property type="term" value="F:(3R)-hydroxyacyl-[acyl-carrier-protein] dehydratase activity"/>
    <property type="evidence" value="ECO:0007669"/>
    <property type="project" value="UniProtKB-EC"/>
</dbReference>
<dbReference type="InterPro" id="IPR013565">
    <property type="entry name" value="Fas1/AflB-like_central"/>
</dbReference>
<dbReference type="Gene3D" id="3.20.20.70">
    <property type="entry name" value="Aldolase class I"/>
    <property type="match status" value="1"/>
</dbReference>
<dbReference type="Pfam" id="PF13452">
    <property type="entry name" value="FAS1_DH_region"/>
    <property type="match status" value="1"/>
</dbReference>
<dbReference type="InterPro" id="IPR029069">
    <property type="entry name" value="HotDog_dom_sf"/>
</dbReference>
<comment type="similarity">
    <text evidence="2 16">Belongs to the fungal fatty acid synthetase subunit beta family.</text>
</comment>
<dbReference type="Gene3D" id="1.20.930.70">
    <property type="match status" value="1"/>
</dbReference>
<dbReference type="InterPro" id="IPR002539">
    <property type="entry name" value="MaoC-like_dom"/>
</dbReference>
<dbReference type="Gene3D" id="3.30.70.3330">
    <property type="match status" value="1"/>
</dbReference>
<proteinExistence type="inferred from homology"/>
<dbReference type="SMART" id="SM00827">
    <property type="entry name" value="PKS_AT"/>
    <property type="match status" value="1"/>
</dbReference>
<dbReference type="Pfam" id="PF08354">
    <property type="entry name" value="Fas1-AflB-like_hel"/>
    <property type="match status" value="1"/>
</dbReference>
<dbReference type="GO" id="GO:0004314">
    <property type="term" value="F:[acyl-carrier-protein] S-malonyltransferase activity"/>
    <property type="evidence" value="ECO:0007669"/>
    <property type="project" value="UniProtKB-EC"/>
</dbReference>
<dbReference type="Gene3D" id="3.30.1120.100">
    <property type="match status" value="1"/>
</dbReference>
<dbReference type="Gene3D" id="3.40.366.10">
    <property type="entry name" value="Malonyl-Coenzyme A Acyl Carrier Protein, domain 2"/>
    <property type="match status" value="3"/>
</dbReference>
<evidence type="ECO:0000256" key="5">
    <source>
        <dbReference type="ARBA" id="ARBA00022857"/>
    </source>
</evidence>
<evidence type="ECO:0000256" key="1">
    <source>
        <dbReference type="ARBA" id="ARBA00001055"/>
    </source>
</evidence>
<dbReference type="PIRSF" id="PIRSF005562">
    <property type="entry name" value="FAS_yeast_beta"/>
    <property type="match status" value="1"/>
</dbReference>
<evidence type="ECO:0000256" key="16">
    <source>
        <dbReference type="PIRNR" id="PIRNR005562"/>
    </source>
</evidence>
<dbReference type="CDD" id="cd03447">
    <property type="entry name" value="FAS_MaoC"/>
    <property type="match status" value="1"/>
</dbReference>
<dbReference type="GO" id="GO:0004321">
    <property type="term" value="F:fatty-acyl-CoA synthase activity"/>
    <property type="evidence" value="ECO:0007669"/>
    <property type="project" value="UniProtKB-EC"/>
</dbReference>
<keyword evidence="5 16" id="KW-0521">NADP</keyword>
<evidence type="ECO:0000256" key="6">
    <source>
        <dbReference type="ARBA" id="ARBA00023002"/>
    </source>
</evidence>
<dbReference type="GO" id="GO:0006633">
    <property type="term" value="P:fatty acid biosynthetic process"/>
    <property type="evidence" value="ECO:0007669"/>
    <property type="project" value="InterPro"/>
</dbReference>
<comment type="catalytic activity">
    <reaction evidence="11">
        <text>acetyl-CoA + n malonyl-CoA + 2n NADPH + 4n H(+) = a long-chain-acyl-CoA + n CoA + n CO2 + 2n NADP(+).</text>
        <dbReference type="EC" id="2.3.1.86"/>
    </reaction>
</comment>
<comment type="subunit">
    <text evidence="10">[Alpha(6)beta(6)] hexamers of two multifunctional subunits (alpha and beta).</text>
</comment>
<evidence type="ECO:0000256" key="10">
    <source>
        <dbReference type="ARBA" id="ARBA00033756"/>
    </source>
</evidence>
<dbReference type="InterPro" id="IPR014043">
    <property type="entry name" value="Acyl_transferase_dom"/>
</dbReference>
<keyword evidence="6 16" id="KW-0560">Oxidoreductase</keyword>
<protein>
    <recommendedName>
        <fullName evidence="19">Malonyl-CoA:ACP transacylase (MAT) domain-containing protein</fullName>
    </recommendedName>
</protein>
<dbReference type="Pfam" id="PF16073">
    <property type="entry name" value="SAT"/>
    <property type="match status" value="1"/>
</dbReference>
<evidence type="ECO:0000256" key="3">
    <source>
        <dbReference type="ARBA" id="ARBA00022679"/>
    </source>
</evidence>
<dbReference type="Proteomes" id="UP000649114">
    <property type="component" value="Unassembled WGS sequence"/>
</dbReference>
<keyword evidence="8" id="KW-0456">Lyase</keyword>
<dbReference type="GO" id="GO:0016297">
    <property type="term" value="F:fatty acyl-[ACP] hydrolase activity"/>
    <property type="evidence" value="ECO:0007669"/>
    <property type="project" value="UniProtKB-EC"/>
</dbReference>
<comment type="catalytic activity">
    <reaction evidence="12">
        <text>holo-[ACP] + malonyl-CoA = malonyl-[ACP] + CoA</text>
        <dbReference type="Rhea" id="RHEA:41792"/>
        <dbReference type="Rhea" id="RHEA-COMP:9623"/>
        <dbReference type="Rhea" id="RHEA-COMP:9685"/>
        <dbReference type="ChEBI" id="CHEBI:57287"/>
        <dbReference type="ChEBI" id="CHEBI:57384"/>
        <dbReference type="ChEBI" id="CHEBI:64479"/>
        <dbReference type="ChEBI" id="CHEBI:78449"/>
        <dbReference type="EC" id="2.3.1.39"/>
    </reaction>
</comment>
<feature type="active site" description="For acetyltransferase activity" evidence="17">
    <location>
        <position position="282"/>
    </location>
</feature>
<dbReference type="PRINTS" id="PR01483">
    <property type="entry name" value="FASYNTHASE"/>
</dbReference>
<dbReference type="InterPro" id="IPR050830">
    <property type="entry name" value="Fungal_FAS"/>
</dbReference>
<keyword evidence="4 16" id="KW-0378">Hydrolase</keyword>
<dbReference type="InterPro" id="IPR001227">
    <property type="entry name" value="Ac_transferase_dom_sf"/>
</dbReference>
<evidence type="ECO:0000256" key="13">
    <source>
        <dbReference type="ARBA" id="ARBA00048536"/>
    </source>
</evidence>
<comment type="catalytic activity">
    <reaction evidence="1">
        <text>a (3R)-hydroxyacyl-[ACP] = a (2E)-enoyl-[ACP] + H2O</text>
        <dbReference type="Rhea" id="RHEA:13097"/>
        <dbReference type="Rhea" id="RHEA-COMP:9925"/>
        <dbReference type="Rhea" id="RHEA-COMP:9945"/>
        <dbReference type="ChEBI" id="CHEBI:15377"/>
        <dbReference type="ChEBI" id="CHEBI:78784"/>
        <dbReference type="ChEBI" id="CHEBI:78827"/>
        <dbReference type="EC" id="4.2.1.59"/>
    </reaction>
</comment>
<evidence type="ECO:0000313" key="20">
    <source>
        <dbReference type="EMBL" id="KAF4203473.1"/>
    </source>
</evidence>
<evidence type="ECO:0000256" key="9">
    <source>
        <dbReference type="ARBA" id="ARBA00023268"/>
    </source>
</evidence>
<evidence type="ECO:0000256" key="15">
    <source>
        <dbReference type="ARBA" id="ARBA00048835"/>
    </source>
</evidence>
<dbReference type="InterPro" id="IPR013785">
    <property type="entry name" value="Aldolase_TIM"/>
</dbReference>
<evidence type="ECO:0000256" key="12">
    <source>
        <dbReference type="ARBA" id="ARBA00048462"/>
    </source>
</evidence>
<dbReference type="Gene3D" id="3.10.129.10">
    <property type="entry name" value="Hotdog Thioesterase"/>
    <property type="match status" value="2"/>
</dbReference>
<comment type="caution">
    <text evidence="20">The sequence shown here is derived from an EMBL/GenBank/DDBJ whole genome shotgun (WGS) entry which is preliminary data.</text>
</comment>
<dbReference type="Pfam" id="PF22235">
    <property type="entry name" value="FAS1_thioest_ins"/>
    <property type="match status" value="1"/>
</dbReference>
<evidence type="ECO:0000256" key="18">
    <source>
        <dbReference type="SAM" id="MobiDB-lite"/>
    </source>
</evidence>
<dbReference type="Pfam" id="PF00698">
    <property type="entry name" value="Acyl_transf_1"/>
    <property type="match status" value="1"/>
</dbReference>
<dbReference type="GO" id="GO:0005835">
    <property type="term" value="C:fatty acid synthase complex"/>
    <property type="evidence" value="ECO:0007669"/>
    <property type="project" value="UniProtKB-UniRule"/>
</dbReference>
<feature type="active site" description="For malonyltransferase activity" evidence="17">
    <location>
        <position position="1829"/>
    </location>
</feature>
<accession>A0AAN5YNE0</accession>
<evidence type="ECO:0000256" key="14">
    <source>
        <dbReference type="ARBA" id="ARBA00048572"/>
    </source>
</evidence>
<dbReference type="FunFam" id="3.20.20.70:FF:000078">
    <property type="entry name" value="Fatty acid synthase beta subunit dehydratase"/>
    <property type="match status" value="1"/>
</dbReference>
<comment type="catalytic activity">
    <reaction evidence="15">
        <text>holo-[ACP] + acetyl-CoA = acetyl-[ACP] + CoA</text>
        <dbReference type="Rhea" id="RHEA:41788"/>
        <dbReference type="Rhea" id="RHEA-COMP:9621"/>
        <dbReference type="Rhea" id="RHEA-COMP:9685"/>
        <dbReference type="ChEBI" id="CHEBI:57287"/>
        <dbReference type="ChEBI" id="CHEBI:57288"/>
        <dbReference type="ChEBI" id="CHEBI:64479"/>
        <dbReference type="ChEBI" id="CHEBI:78446"/>
        <dbReference type="EC" id="2.3.1.38"/>
    </reaction>
</comment>
<dbReference type="FunFam" id="3.30.70.3330:FF:000001">
    <property type="entry name" value="Fatty acid synthase subunit beta dehydratase"/>
    <property type="match status" value="1"/>
</dbReference>
<dbReference type="InterPro" id="IPR032088">
    <property type="entry name" value="SAT"/>
</dbReference>
<dbReference type="InterPro" id="IPR039569">
    <property type="entry name" value="FAS1-like_DH_region"/>
</dbReference>
<comment type="catalytic activity">
    <reaction evidence="13">
        <text>(9Z)-octadecenoyl-[ACP] + H2O = (9Z)-octadecenoate + holo-[ACP] + H(+)</text>
        <dbReference type="Rhea" id="RHEA:15057"/>
        <dbReference type="Rhea" id="RHEA-COMP:9685"/>
        <dbReference type="Rhea" id="RHEA-COMP:9924"/>
        <dbReference type="ChEBI" id="CHEBI:15377"/>
        <dbReference type="ChEBI" id="CHEBI:15378"/>
        <dbReference type="ChEBI" id="CHEBI:30823"/>
        <dbReference type="ChEBI" id="CHEBI:64479"/>
        <dbReference type="ChEBI" id="CHEBI:78783"/>
        <dbReference type="EC" id="3.1.2.14"/>
    </reaction>
</comment>
<feature type="domain" description="Malonyl-CoA:ACP transacylase (MAT)" evidence="19">
    <location>
        <begin position="1661"/>
        <end position="2013"/>
    </location>
</feature>
<dbReference type="Pfam" id="PF17951">
    <property type="entry name" value="FAS_meander"/>
    <property type="match status" value="1"/>
</dbReference>
<organism evidence="20 21">
    <name type="scientific">Aspergillus lentulus</name>
    <dbReference type="NCBI Taxonomy" id="293939"/>
    <lineage>
        <taxon>Eukaryota</taxon>
        <taxon>Fungi</taxon>
        <taxon>Dikarya</taxon>
        <taxon>Ascomycota</taxon>
        <taxon>Pezizomycotina</taxon>
        <taxon>Eurotiomycetes</taxon>
        <taxon>Eurotiomycetidae</taxon>
        <taxon>Eurotiales</taxon>
        <taxon>Aspergillaceae</taxon>
        <taxon>Aspergillus</taxon>
        <taxon>Aspergillus subgen. Fumigati</taxon>
    </lineage>
</organism>
<evidence type="ECO:0000256" key="8">
    <source>
        <dbReference type="ARBA" id="ARBA00023239"/>
    </source>
</evidence>
<dbReference type="InterPro" id="IPR016452">
    <property type="entry name" value="Fas1/AflB-like"/>
</dbReference>
<evidence type="ECO:0000256" key="17">
    <source>
        <dbReference type="PIRSR" id="PIRSR005562-1"/>
    </source>
</evidence>
<dbReference type="Gene3D" id="1.20.1050.120">
    <property type="match status" value="1"/>
</dbReference>
<dbReference type="PANTHER" id="PTHR10982:SF21">
    <property type="entry name" value="FATTY ACID SYNTHASE SUBUNIT BETA"/>
    <property type="match status" value="1"/>
</dbReference>
<keyword evidence="7 16" id="KW-0520">NAD</keyword>
<gene>
    <name evidence="20" type="ORF">CNMCM8927_008618</name>
</gene>
<reference evidence="20" key="1">
    <citation type="journal article" date="2020" name="bioRxiv">
        <title>Genomic and phenotypic heterogeneity of clinical isolates of the human pathogens Aspergillus fumigatus, Aspergillus lentulus and Aspergillus fumigatiaffinis.</title>
        <authorList>
            <person name="dos Santos R.A.C."/>
            <person name="Steenwyk J.L."/>
            <person name="Rivero-Menendez O."/>
            <person name="Mead M.E."/>
            <person name="Silva L.P."/>
            <person name="Bastos R.W."/>
            <person name="Alastruey-Izquierdo A."/>
            <person name="Goldman G.H."/>
            <person name="Rokas A."/>
        </authorList>
    </citation>
    <scope>NUCLEOTIDE SEQUENCE</scope>
    <source>
        <strain evidence="20">CNM-CM8927</strain>
    </source>
</reference>
<evidence type="ECO:0000256" key="11">
    <source>
        <dbReference type="ARBA" id="ARBA00048237"/>
    </source>
</evidence>
<keyword evidence="3 16" id="KW-0808">Transferase</keyword>
<dbReference type="Gene3D" id="3.30.70.3320">
    <property type="match status" value="1"/>
</dbReference>
<dbReference type="PANTHER" id="PTHR10982">
    <property type="entry name" value="MALONYL COA-ACYL CARRIER PROTEIN TRANSACYLASE"/>
    <property type="match status" value="1"/>
</dbReference>
<sequence>MAPTQSSTPSMTYNTPSSTAGSVDPFSSLVPFSLKYRDLEYTTYFSLEHVVALEHHRAVFLAAFESTAPVAPKSVECLVFLFVQFLLDHHVDKASIKPWIESFEKDFLTLTDIHSVIASLPESRETQKSLLGTYFAACSWCNLPAESQQSALFKEAQRGHVILLAVFGGQGPSNPRCFRDFQDIYQTYAPLLQPLVKSIGDTLHGLCREPETREFFRGREIDLSSWMEDSSTVPEDEFLATAPVSLPLLGAIGLAHWCVLCKVLGKTPGDVRSLLSGVTGHSQGVIAAVAVSGSDSWPSFYDNAKLVIKLLFWLGYECHRDGPRAGLSSAAFYESRVGGDDQPTSMLHVSGLGRAQLLALLDRCNRNLPATQQVYHALSNSRLSHTLAGPASSLVLFNRLVRDTGPKPGTDQSRIPFDQRKPSVEAQFLPISTPFHTPYLDAAARRVKERLSSDFVDPSDLLIPVYHTRDGSDMRATASNILSSLIDAITSHHVDWPSTLNGPKYTHVIAIGKGVAEMVAKNVDGKGVKVISATESTPSNDTFGCQSDIFTSHLPETFLNPQAWGEEFRPRLVRSSKGAIRLQTKLTKLLDMPPIMVAGMTPTTVHWDFVAAIMNAGYHAELAGGGYHRAEDMSAAITKLTEHLPADRGITCNLIYVSPQTMTWQITMLRQLARSGRPIDGLTIGAGVPSLEVASDYITTLGLKHIAFKPGSEDAIERVLEIARAHQNFPVIIQWTGGRGGGHHSYEDFHAPILQLYGKIRLCPNVVLVAGSGFGDAAGSYPYLTGSWSLLYGYPPMPFDGILLGSRMMVAKEAHTSPSVKRLICSATGTTDAEWTQSYSKPVGGIVTVQSEMGQPIHKIATRGVLFWKEMDDQVFSLPQSQQLDAINERREHIIRKLNEDFAKPWFGRNHEGEVVDLAQMTYLEILHRLVDLMYVPQKKCWIDPSYSVLVRDFVARTLERFHAVSAITMDQPDQWELFVHSACPQTSSAVIHPEDESWFVKRCRARGQKPVNFVPRLDADLAHWMKKDSLWQSEDIEAVADQDPGRVCILQGPVAVQYSRQVDESAADILNGITHSLIQSVNEEFYKADVIPSACMWESSYPLRRSDFDFQDYNGIKTFQAPPDGPLPGQDNWMRFLATKTRGWMRSIFASDSIIRGRRKQTNCFKQILQVSRETVLEISEARSSILLKQITSGKALPLVELSSPDGGSIHAQIFHYRPGSDSPTVLSLQFHYDPQNALYPLREEMEHRNGQIKSFYNRLWLGSDVKNGFGPRSTFGGYTTILSRETLRDWISSVGLAYDNDRRISPSMETFPLNATIIPAWEALIEPLMLPSIDGDLLRLVHLSIEFKLFPGVTPLRVDETVKVTSQVQSIIIGDSGKTVTVAATLAHDDNTPAVLITSRFLIQGSFSDISGTFECRDEPEMIVKISSPIDNAVLRARTWLILDDEKVELVGESLLFRLQTFCSWKTREIFSTLRTTGPVFIQDFQGKLQKIGQVVFEAMDCYGNPVIDFLTRKGKPAVERHDLDDPGWPTPSSTTIKMPSSNEVYSAVSKDVNPIHTSSSFATLANLPGIIVHGMYTSAVTSTVLDQATHDFNHLRTRRYSISFVDMVLPGEAIEIKYRHIAMVQGRMVLQVQASKAASGGKVLEGEVELEQVPTGYFFTGQGSQAPGMGMELYKSSPVAKRIWDEIDHYLLEKYGERTRVRHPFFSTDLSANEHHVKTGWSMLEIVQENPKRLTVHFSGKRGRAIRARYMAMAVHTVAANGQVTTTPLLPSLTSSARSFTFEEPKGLLYATQFAQPAITVLEKATFEDMRAKGLIQEGAPFAGHSLGEYGALACLGEFIGFQDLMDIAFYRGMTMQMAVDRDSDGATDYSMVAVNPARVNRVFNQSALSLIAATIATKTGELLEIVNYNVEGEQYVCAGHNFNLYALAEVLNSLSKLPCHHISQWMHESSSSTGNDQSPSTTAISSLIHEAIRSAQALPKPIVLARGTATIPLSGIDVPFHSSHLRPGVAAWRNFLLTRIRPENVQPDALEGKFVPNVMGQPFSLDRAYIAEAARLTGSDTLRLALEDAAC</sequence>
<evidence type="ECO:0000259" key="19">
    <source>
        <dbReference type="SMART" id="SM00827"/>
    </source>
</evidence>
<evidence type="ECO:0000256" key="4">
    <source>
        <dbReference type="ARBA" id="ARBA00022801"/>
    </source>
</evidence>
<evidence type="ECO:0000313" key="21">
    <source>
        <dbReference type="Proteomes" id="UP000649114"/>
    </source>
</evidence>
<dbReference type="GO" id="GO:0004312">
    <property type="term" value="F:fatty acid synthase activity"/>
    <property type="evidence" value="ECO:0007669"/>
    <property type="project" value="InterPro"/>
</dbReference>
<dbReference type="GO" id="GO:0004313">
    <property type="term" value="F:[acyl-carrier-protein] S-acetyltransferase activity"/>
    <property type="evidence" value="ECO:0007669"/>
    <property type="project" value="UniProtKB-EC"/>
</dbReference>
<dbReference type="InterPro" id="IPR003965">
    <property type="entry name" value="Fatty_acid_synthase"/>
</dbReference>
<dbReference type="Gene3D" id="6.10.60.10">
    <property type="match status" value="1"/>
</dbReference>
<comment type="catalytic activity">
    <reaction evidence="14">
        <text>a 2,3-saturated acyl-[ACP] + NAD(+) = a (2E)-enoyl-[ACP] + NADH + H(+)</text>
        <dbReference type="Rhea" id="RHEA:10240"/>
        <dbReference type="Rhea" id="RHEA-COMP:9925"/>
        <dbReference type="Rhea" id="RHEA-COMP:9926"/>
        <dbReference type="ChEBI" id="CHEBI:15378"/>
        <dbReference type="ChEBI" id="CHEBI:57540"/>
        <dbReference type="ChEBI" id="CHEBI:57945"/>
        <dbReference type="ChEBI" id="CHEBI:78784"/>
        <dbReference type="ChEBI" id="CHEBI:78785"/>
        <dbReference type="EC" id="1.3.1.9"/>
    </reaction>
</comment>
<reference evidence="20" key="2">
    <citation type="submission" date="2020-04" db="EMBL/GenBank/DDBJ databases">
        <authorList>
            <person name="Santos R.A.C."/>
            <person name="Steenwyk J.L."/>
            <person name="Rivero-Menendez O."/>
            <person name="Mead M.E."/>
            <person name="Silva L.P."/>
            <person name="Bastos R.W."/>
            <person name="Alastruey-Izquierdo A."/>
            <person name="Goldman G.H."/>
            <person name="Rokas A."/>
        </authorList>
    </citation>
    <scope>NUCLEOTIDE SEQUENCE</scope>
    <source>
        <strain evidence="20">CNM-CM8927</strain>
    </source>
</reference>
<dbReference type="EMBL" id="JAAAPU010000078">
    <property type="protein sequence ID" value="KAF4203473.1"/>
    <property type="molecule type" value="Genomic_DNA"/>
</dbReference>
<evidence type="ECO:0000256" key="7">
    <source>
        <dbReference type="ARBA" id="ARBA00023027"/>
    </source>
</evidence>
<dbReference type="GO" id="GO:0004318">
    <property type="term" value="F:enoyl-[acyl-carrier-protein] reductase (NADH) activity"/>
    <property type="evidence" value="ECO:0007669"/>
    <property type="project" value="UniProtKB-UniRule"/>
</dbReference>
<dbReference type="InterPro" id="IPR016035">
    <property type="entry name" value="Acyl_Trfase/lysoPLipase"/>
</dbReference>
<name>A0AAN5YNE0_ASPLE</name>
<dbReference type="FunFam" id="3.40.366.10:FF:000006">
    <property type="entry name" value="Fatty acid synthase beta subunit dehydratase"/>
    <property type="match status" value="1"/>
</dbReference>
<feature type="region of interest" description="Disordered" evidence="18">
    <location>
        <begin position="1"/>
        <end position="21"/>
    </location>
</feature>
<evidence type="ECO:0000256" key="2">
    <source>
        <dbReference type="ARBA" id="ARBA00010009"/>
    </source>
</evidence>
<dbReference type="InterPro" id="IPR040883">
    <property type="entry name" value="FAS_meander"/>
</dbReference>
<dbReference type="SUPFAM" id="SSF52151">
    <property type="entry name" value="FabD/lysophospholipase-like"/>
    <property type="match status" value="2"/>
</dbReference>
<dbReference type="SUPFAM" id="SSF54637">
    <property type="entry name" value="Thioesterase/thiol ester dehydrase-isomerase"/>
    <property type="match status" value="1"/>
</dbReference>
<dbReference type="SUPFAM" id="SSF51395">
    <property type="entry name" value="FMN-linked oxidoreductases"/>
    <property type="match status" value="1"/>
</dbReference>
<dbReference type="Pfam" id="PF01575">
    <property type="entry name" value="MaoC_dehydratas"/>
    <property type="match status" value="1"/>
</dbReference>
<keyword evidence="9" id="KW-0511">Multifunctional enzyme</keyword>